<dbReference type="CDD" id="cd18082">
    <property type="entry name" value="SpoU-like_family"/>
    <property type="match status" value="1"/>
</dbReference>
<protein>
    <submittedName>
        <fullName evidence="4">RNA methyltransferase, TrmH family</fullName>
    </submittedName>
</protein>
<keyword evidence="2 4" id="KW-0808">Transferase</keyword>
<dbReference type="PANTHER" id="PTHR43191:SF2">
    <property type="entry name" value="RRNA METHYLTRANSFERASE 3, MITOCHONDRIAL"/>
    <property type="match status" value="1"/>
</dbReference>
<gene>
    <name evidence="4" type="ORF">US52_C0028G0002</name>
</gene>
<dbReference type="GO" id="GO:0032259">
    <property type="term" value="P:methylation"/>
    <property type="evidence" value="ECO:0007669"/>
    <property type="project" value="UniProtKB-KW"/>
</dbReference>
<dbReference type="AlphaFoldDB" id="A0A0G0JEX7"/>
<evidence type="ECO:0000256" key="1">
    <source>
        <dbReference type="ARBA" id="ARBA00022603"/>
    </source>
</evidence>
<dbReference type="Proteomes" id="UP000034852">
    <property type="component" value="Unassembled WGS sequence"/>
</dbReference>
<name>A0A0G0JEX7_9BACT</name>
<dbReference type="InterPro" id="IPR029028">
    <property type="entry name" value="Alpha/beta_knot_MTases"/>
</dbReference>
<dbReference type="PATRIC" id="fig|1619087.5.peg.375"/>
<dbReference type="SUPFAM" id="SSF75217">
    <property type="entry name" value="alpha/beta knot"/>
    <property type="match status" value="1"/>
</dbReference>
<evidence type="ECO:0000259" key="3">
    <source>
        <dbReference type="Pfam" id="PF00588"/>
    </source>
</evidence>
<sequence>MNTDIKLKPYKKTFEHSYAIGVFPTLELLEHRPGEVLKILLSSRSSENTGIQKIMKLCERNNTKVVVSDNLVNKISGKENSFAVGVFRKFISEVHQGENHLVLVGIRDMGNLGTICRTMLGFNLNNLVIIKPAADIFDPKTIRASMGAIFQLDFQYFNTFEDYKKAFSNNNYPFMTDGKTELPNVKFAGPYSLIFGSEPSGLDESFQNIGTSVKIPQSNKIDSLNLSIATGIALYEAQKK</sequence>
<dbReference type="PANTHER" id="PTHR43191">
    <property type="entry name" value="RRNA METHYLTRANSFERASE 3"/>
    <property type="match status" value="1"/>
</dbReference>
<dbReference type="GO" id="GO:0003723">
    <property type="term" value="F:RNA binding"/>
    <property type="evidence" value="ECO:0007669"/>
    <property type="project" value="InterPro"/>
</dbReference>
<dbReference type="InterPro" id="IPR029026">
    <property type="entry name" value="tRNA_m1G_MTases_N"/>
</dbReference>
<reference evidence="4 5" key="1">
    <citation type="journal article" date="2015" name="Nature">
        <title>rRNA introns, odd ribosomes, and small enigmatic genomes across a large radiation of phyla.</title>
        <authorList>
            <person name="Brown C.T."/>
            <person name="Hug L.A."/>
            <person name="Thomas B.C."/>
            <person name="Sharon I."/>
            <person name="Castelle C.J."/>
            <person name="Singh A."/>
            <person name="Wilkins M.J."/>
            <person name="Williams K.H."/>
            <person name="Banfield J.F."/>
        </authorList>
    </citation>
    <scope>NUCLEOTIDE SEQUENCE [LARGE SCALE GENOMIC DNA]</scope>
</reference>
<dbReference type="InterPro" id="IPR001537">
    <property type="entry name" value="SpoU_MeTrfase"/>
</dbReference>
<dbReference type="GO" id="GO:0008173">
    <property type="term" value="F:RNA methyltransferase activity"/>
    <property type="evidence" value="ECO:0007669"/>
    <property type="project" value="InterPro"/>
</dbReference>
<dbReference type="Pfam" id="PF00588">
    <property type="entry name" value="SpoU_methylase"/>
    <property type="match status" value="1"/>
</dbReference>
<dbReference type="GO" id="GO:0006396">
    <property type="term" value="P:RNA processing"/>
    <property type="evidence" value="ECO:0007669"/>
    <property type="project" value="InterPro"/>
</dbReference>
<evidence type="ECO:0000256" key="2">
    <source>
        <dbReference type="ARBA" id="ARBA00022679"/>
    </source>
</evidence>
<dbReference type="Gene3D" id="3.40.1280.10">
    <property type="match status" value="1"/>
</dbReference>
<dbReference type="InterPro" id="IPR051259">
    <property type="entry name" value="rRNA_Methyltransferase"/>
</dbReference>
<proteinExistence type="predicted"/>
<accession>A0A0G0JEX7</accession>
<evidence type="ECO:0000313" key="5">
    <source>
        <dbReference type="Proteomes" id="UP000034852"/>
    </source>
</evidence>
<feature type="domain" description="tRNA/rRNA methyltransferase SpoU type" evidence="3">
    <location>
        <begin position="100"/>
        <end position="235"/>
    </location>
</feature>
<evidence type="ECO:0000313" key="4">
    <source>
        <dbReference type="EMBL" id="KKQ35324.1"/>
    </source>
</evidence>
<keyword evidence="1 4" id="KW-0489">Methyltransferase</keyword>
<dbReference type="EMBL" id="LBTH01000028">
    <property type="protein sequence ID" value="KKQ35324.1"/>
    <property type="molecule type" value="Genomic_DNA"/>
</dbReference>
<organism evidence="4 5">
    <name type="scientific">candidate division WS6 bacterium GW2011_GWA2_37_6</name>
    <dbReference type="NCBI Taxonomy" id="1619087"/>
    <lineage>
        <taxon>Bacteria</taxon>
        <taxon>Candidatus Dojkabacteria</taxon>
    </lineage>
</organism>
<comment type="caution">
    <text evidence="4">The sequence shown here is derived from an EMBL/GenBank/DDBJ whole genome shotgun (WGS) entry which is preliminary data.</text>
</comment>